<keyword evidence="1" id="KW-0732">Signal</keyword>
<protein>
    <submittedName>
        <fullName evidence="2">Uncharacterized protein</fullName>
    </submittedName>
</protein>
<feature type="chain" id="PRO_5017480771" evidence="1">
    <location>
        <begin position="32"/>
        <end position="116"/>
    </location>
</feature>
<dbReference type="Proteomes" id="UP000266177">
    <property type="component" value="Unassembled WGS sequence"/>
</dbReference>
<proteinExistence type="predicted"/>
<evidence type="ECO:0000313" key="3">
    <source>
        <dbReference type="Proteomes" id="UP000266177"/>
    </source>
</evidence>
<gene>
    <name evidence="2" type="ORF">DQX05_01495</name>
</gene>
<feature type="signal peptide" evidence="1">
    <location>
        <begin position="1"/>
        <end position="31"/>
    </location>
</feature>
<evidence type="ECO:0000256" key="1">
    <source>
        <dbReference type="SAM" id="SignalP"/>
    </source>
</evidence>
<evidence type="ECO:0000313" key="2">
    <source>
        <dbReference type="EMBL" id="RJG26733.1"/>
    </source>
</evidence>
<organism evidence="2 3">
    <name type="scientific">Paenibacillus thiaminolyticus</name>
    <name type="common">Bacillus thiaminolyticus</name>
    <dbReference type="NCBI Taxonomy" id="49283"/>
    <lineage>
        <taxon>Bacteria</taxon>
        <taxon>Bacillati</taxon>
        <taxon>Bacillota</taxon>
        <taxon>Bacilli</taxon>
        <taxon>Bacillales</taxon>
        <taxon>Paenibacillaceae</taxon>
        <taxon>Paenibacillus</taxon>
    </lineage>
</organism>
<sequence length="116" mass="12481">MGWRFSYMKYVTKALICSIAAFGLIAGSVSAQPFTPQPVTTNFALQNTIVNPLIKLKVGWSTWIGMAGSRVVLVSGEGVVRVEPSGRVVGLQPGNATVYNYAANGTLFINHIEVTY</sequence>
<accession>A0A3A3H4V5</accession>
<comment type="caution">
    <text evidence="2">The sequence shown here is derived from an EMBL/GenBank/DDBJ whole genome shotgun (WGS) entry which is preliminary data.</text>
</comment>
<dbReference type="EMBL" id="QYZD01000001">
    <property type="protein sequence ID" value="RJG26733.1"/>
    <property type="molecule type" value="Genomic_DNA"/>
</dbReference>
<dbReference type="AlphaFoldDB" id="A0A3A3H4V5"/>
<reference evidence="2 3" key="1">
    <citation type="submission" date="2018-09" db="EMBL/GenBank/DDBJ databases">
        <title>Paenibacillus SK2017-BO5.</title>
        <authorList>
            <person name="Piskunova J.V."/>
            <person name="Dubiley S.A."/>
            <person name="Severinov K.V."/>
        </authorList>
    </citation>
    <scope>NUCLEOTIDE SEQUENCE [LARGE SCALE GENOMIC DNA]</scope>
    <source>
        <strain evidence="2 3">BO5</strain>
    </source>
</reference>
<name>A0A3A3H4V5_PANTH</name>